<organism evidence="3 4">
    <name type="scientific">Deinococcus deserti (strain DSM 17065 / CIP 109153 / LMG 22923 / VCD115)</name>
    <dbReference type="NCBI Taxonomy" id="546414"/>
    <lineage>
        <taxon>Bacteria</taxon>
        <taxon>Thermotogati</taxon>
        <taxon>Deinococcota</taxon>
        <taxon>Deinococci</taxon>
        <taxon>Deinococcales</taxon>
        <taxon>Deinococcaceae</taxon>
        <taxon>Deinococcus</taxon>
    </lineage>
</organism>
<evidence type="ECO:0000313" key="3">
    <source>
        <dbReference type="EMBL" id="ACO47586.1"/>
    </source>
</evidence>
<evidence type="ECO:0000256" key="1">
    <source>
        <dbReference type="SAM" id="Phobius"/>
    </source>
</evidence>
<proteinExistence type="predicted"/>
<dbReference type="InterPro" id="IPR009936">
    <property type="entry name" value="DUF1468"/>
</dbReference>
<name>C1D2E7_DEIDV</name>
<reference evidence="3 4" key="1">
    <citation type="journal article" date="2009" name="PLoS Genet.">
        <title>Alliance of proteomics and genomics to unravel the specificities of Sahara bacterium Deinococcus deserti.</title>
        <authorList>
            <person name="de Groot A."/>
            <person name="Dulermo R."/>
            <person name="Ortet P."/>
            <person name="Blanchard L."/>
            <person name="Guerin P."/>
            <person name="Fernandez B."/>
            <person name="Vacherie B."/>
            <person name="Dossat C."/>
            <person name="Jolivet E."/>
            <person name="Siguier P."/>
            <person name="Chandler M."/>
            <person name="Barakat M."/>
            <person name="Dedieu A."/>
            <person name="Barbe V."/>
            <person name="Heulin T."/>
            <person name="Sommer S."/>
            <person name="Achouak W."/>
            <person name="Armengaud J."/>
        </authorList>
    </citation>
    <scope>NUCLEOTIDE SEQUENCE [LARGE SCALE GENOMIC DNA]</scope>
    <source>
        <strain evidence="4">DSM 17065 / CIP 109153 / LMG 22923 / VCD115</strain>
        <plasmid evidence="4">pDeide1</plasmid>
    </source>
</reference>
<feature type="transmembrane region" description="Helical" evidence="1">
    <location>
        <begin position="102"/>
        <end position="121"/>
    </location>
</feature>
<dbReference type="RefSeq" id="WP_012694709.1">
    <property type="nucleotide sequence ID" value="NC_012527.1"/>
</dbReference>
<feature type="domain" description="DUF1468" evidence="2">
    <location>
        <begin position="15"/>
        <end position="150"/>
    </location>
</feature>
<protein>
    <recommendedName>
        <fullName evidence="2">DUF1468 domain-containing protein</fullName>
    </recommendedName>
</protein>
<dbReference type="AlphaFoldDB" id="C1D2E7"/>
<accession>C1D2E7</accession>
<evidence type="ECO:0000313" key="4">
    <source>
        <dbReference type="Proteomes" id="UP000002208"/>
    </source>
</evidence>
<dbReference type="KEGG" id="ddr:Deide_1p01430"/>
<dbReference type="HOGENOM" id="CLU_110735_7_0_0"/>
<dbReference type="OrthoDB" id="6174504at2"/>
<dbReference type="Pfam" id="PF07331">
    <property type="entry name" value="TctB"/>
    <property type="match status" value="1"/>
</dbReference>
<feature type="transmembrane region" description="Helical" evidence="1">
    <location>
        <begin position="76"/>
        <end position="96"/>
    </location>
</feature>
<keyword evidence="4" id="KW-1185">Reference proteome</keyword>
<keyword evidence="3" id="KW-0614">Plasmid</keyword>
<dbReference type="EMBL" id="CP001115">
    <property type="protein sequence ID" value="ACO47586.1"/>
    <property type="molecule type" value="Genomic_DNA"/>
</dbReference>
<feature type="transmembrane region" description="Helical" evidence="1">
    <location>
        <begin position="128"/>
        <end position="147"/>
    </location>
</feature>
<dbReference type="Proteomes" id="UP000002208">
    <property type="component" value="Plasmid 1"/>
</dbReference>
<feature type="transmembrane region" description="Helical" evidence="1">
    <location>
        <begin position="12"/>
        <end position="31"/>
    </location>
</feature>
<geneLocation type="plasmid" evidence="4">
    <name>pDeide1</name>
</geneLocation>
<keyword evidence="1" id="KW-1133">Transmembrane helix</keyword>
<sequence>MEQQEHPAWELGLSLFLIVCGIATWILSASFPQLEDGAPGPALFPRLIGAGMILGGAVLSISALKDLRSAHGSLPFLDSRLGLLKVFAAVGIAAMVPLLMPYITLVGGIALAAALFALLIGTDLPRSIGVGLFTALVVYGVFGKLLGVPLS</sequence>
<keyword evidence="1" id="KW-0812">Transmembrane</keyword>
<keyword evidence="1" id="KW-0472">Membrane</keyword>
<evidence type="ECO:0000259" key="2">
    <source>
        <dbReference type="Pfam" id="PF07331"/>
    </source>
</evidence>
<gene>
    <name evidence="3" type="ordered locus">Deide_1p01430</name>
</gene>
<feature type="transmembrane region" description="Helical" evidence="1">
    <location>
        <begin position="43"/>
        <end position="64"/>
    </location>
</feature>